<sequence>MAIWVTKGQKQNIPSIPKIVIWGHQRSKAKFPKNSQEHHLGLPEVKKQNFPRIPKVVIRVTKGQKQNVPSIPKIVIWSHQRSKSKISQEFSRSKIHWS</sequence>
<evidence type="ECO:0000313" key="2">
    <source>
        <dbReference type="Proteomes" id="UP001152320"/>
    </source>
</evidence>
<evidence type="ECO:0000313" key="1">
    <source>
        <dbReference type="EMBL" id="KAJ8045690.1"/>
    </source>
</evidence>
<proteinExistence type="predicted"/>
<comment type="caution">
    <text evidence="1">The sequence shown here is derived from an EMBL/GenBank/DDBJ whole genome shotgun (WGS) entry which is preliminary data.</text>
</comment>
<dbReference type="EMBL" id="JAIZAY010000003">
    <property type="protein sequence ID" value="KAJ8045690.1"/>
    <property type="molecule type" value="Genomic_DNA"/>
</dbReference>
<accession>A0A9Q1HH72</accession>
<dbReference type="Proteomes" id="UP001152320">
    <property type="component" value="Chromosome 3"/>
</dbReference>
<gene>
    <name evidence="1" type="ORF">HOLleu_08741</name>
</gene>
<protein>
    <submittedName>
        <fullName evidence="1">Uncharacterized protein</fullName>
    </submittedName>
</protein>
<keyword evidence="2" id="KW-1185">Reference proteome</keyword>
<name>A0A9Q1HH72_HOLLE</name>
<reference evidence="1" key="1">
    <citation type="submission" date="2021-10" db="EMBL/GenBank/DDBJ databases">
        <title>Tropical sea cucumber genome reveals ecological adaptation and Cuvierian tubules defense mechanism.</title>
        <authorList>
            <person name="Chen T."/>
        </authorList>
    </citation>
    <scope>NUCLEOTIDE SEQUENCE</scope>
    <source>
        <strain evidence="1">Nanhai2018</strain>
        <tissue evidence="1">Muscle</tissue>
    </source>
</reference>
<dbReference type="AlphaFoldDB" id="A0A9Q1HH72"/>
<organism evidence="1 2">
    <name type="scientific">Holothuria leucospilota</name>
    <name type="common">Black long sea cucumber</name>
    <name type="synonym">Mertensiothuria leucospilota</name>
    <dbReference type="NCBI Taxonomy" id="206669"/>
    <lineage>
        <taxon>Eukaryota</taxon>
        <taxon>Metazoa</taxon>
        <taxon>Echinodermata</taxon>
        <taxon>Eleutherozoa</taxon>
        <taxon>Echinozoa</taxon>
        <taxon>Holothuroidea</taxon>
        <taxon>Aspidochirotacea</taxon>
        <taxon>Aspidochirotida</taxon>
        <taxon>Holothuriidae</taxon>
        <taxon>Holothuria</taxon>
    </lineage>
</organism>